<accession>A0AAD6V9E1</accession>
<evidence type="ECO:0000313" key="2">
    <source>
        <dbReference type="EMBL" id="KAJ7203334.1"/>
    </source>
</evidence>
<evidence type="ECO:0000256" key="1">
    <source>
        <dbReference type="SAM" id="MobiDB-lite"/>
    </source>
</evidence>
<name>A0AAD6V9E1_9AGAR</name>
<reference evidence="2" key="1">
    <citation type="submission" date="2023-03" db="EMBL/GenBank/DDBJ databases">
        <title>Massive genome expansion in bonnet fungi (Mycena s.s.) driven by repeated elements and novel gene families across ecological guilds.</title>
        <authorList>
            <consortium name="Lawrence Berkeley National Laboratory"/>
            <person name="Harder C.B."/>
            <person name="Miyauchi S."/>
            <person name="Viragh M."/>
            <person name="Kuo A."/>
            <person name="Thoen E."/>
            <person name="Andreopoulos B."/>
            <person name="Lu D."/>
            <person name="Skrede I."/>
            <person name="Drula E."/>
            <person name="Henrissat B."/>
            <person name="Morin E."/>
            <person name="Kohler A."/>
            <person name="Barry K."/>
            <person name="LaButti K."/>
            <person name="Morin E."/>
            <person name="Salamov A."/>
            <person name="Lipzen A."/>
            <person name="Mereny Z."/>
            <person name="Hegedus B."/>
            <person name="Baldrian P."/>
            <person name="Stursova M."/>
            <person name="Weitz H."/>
            <person name="Taylor A."/>
            <person name="Grigoriev I.V."/>
            <person name="Nagy L.G."/>
            <person name="Martin F."/>
            <person name="Kauserud H."/>
        </authorList>
    </citation>
    <scope>NUCLEOTIDE SEQUENCE</scope>
    <source>
        <strain evidence="2">9144</strain>
    </source>
</reference>
<organism evidence="2 3">
    <name type="scientific">Mycena pura</name>
    <dbReference type="NCBI Taxonomy" id="153505"/>
    <lineage>
        <taxon>Eukaryota</taxon>
        <taxon>Fungi</taxon>
        <taxon>Dikarya</taxon>
        <taxon>Basidiomycota</taxon>
        <taxon>Agaricomycotina</taxon>
        <taxon>Agaricomycetes</taxon>
        <taxon>Agaricomycetidae</taxon>
        <taxon>Agaricales</taxon>
        <taxon>Marasmiineae</taxon>
        <taxon>Mycenaceae</taxon>
        <taxon>Mycena</taxon>
    </lineage>
</organism>
<comment type="caution">
    <text evidence="2">The sequence shown here is derived from an EMBL/GenBank/DDBJ whole genome shotgun (WGS) entry which is preliminary data.</text>
</comment>
<gene>
    <name evidence="2" type="ORF">GGX14DRAFT_398917</name>
</gene>
<evidence type="ECO:0000313" key="3">
    <source>
        <dbReference type="Proteomes" id="UP001219525"/>
    </source>
</evidence>
<protein>
    <submittedName>
        <fullName evidence="2">Uncharacterized protein</fullName>
    </submittedName>
</protein>
<feature type="region of interest" description="Disordered" evidence="1">
    <location>
        <begin position="116"/>
        <end position="161"/>
    </location>
</feature>
<feature type="compositionally biased region" description="Basic residues" evidence="1">
    <location>
        <begin position="128"/>
        <end position="138"/>
    </location>
</feature>
<feature type="compositionally biased region" description="Basic and acidic residues" evidence="1">
    <location>
        <begin position="149"/>
        <end position="158"/>
    </location>
</feature>
<sequence>MYTSELVQRQCSIDYIWPSLPPKPTSRSSHVLLVLQNTPHISKHSSSCVPPTRLVQWPCKAVAWGVAERWWRRKRARAGRCRAAAARGVENEPVHTQQSVRGRRCSISGWRASRTSPCTLNGAGAGGARRRRGARQRRGASQGGGVENEPTRGVENEPVHTQQSRFSVAGIENKPTLNGVCAGGARRRGWCKAAWVVQGGGVGGVGHRRAALKNGGHRRAAASKTAWGVAGRRHQKRARVGRCRAAAARGVENEPTHAHGSVRAGRYRAVAALRIETEPARSTERARAAARAGCALRTSVGYKKAAEQQSRECSSSSRRPAAAGCVFKVIVDVGAVWDWVGAVSHSNGRLIPSKQAYAQNGGIGRPGVGHGPESG</sequence>
<dbReference type="Proteomes" id="UP001219525">
    <property type="component" value="Unassembled WGS sequence"/>
</dbReference>
<dbReference type="AlphaFoldDB" id="A0AAD6V9E1"/>
<keyword evidence="3" id="KW-1185">Reference proteome</keyword>
<dbReference type="EMBL" id="JARJCW010000051">
    <property type="protein sequence ID" value="KAJ7203334.1"/>
    <property type="molecule type" value="Genomic_DNA"/>
</dbReference>
<proteinExistence type="predicted"/>